<protein>
    <submittedName>
        <fullName evidence="2">DUF4136 domain-containing protein</fullName>
    </submittedName>
</protein>
<evidence type="ECO:0000313" key="2">
    <source>
        <dbReference type="EMBL" id="MCA0133326.1"/>
    </source>
</evidence>
<evidence type="ECO:0000259" key="1">
    <source>
        <dbReference type="Pfam" id="PF13590"/>
    </source>
</evidence>
<reference evidence="3" key="1">
    <citation type="submission" date="2023-07" db="EMBL/GenBank/DDBJ databases">
        <authorList>
            <person name="Yue Y."/>
        </authorList>
    </citation>
    <scope>NUCLEOTIDE SEQUENCE [LARGE SCALE GENOMIC DNA]</scope>
    <source>
        <strain evidence="3">D23</strain>
    </source>
</reference>
<dbReference type="EMBL" id="JAIUJR010000008">
    <property type="protein sequence ID" value="MCA0133326.1"/>
    <property type="molecule type" value="Genomic_DNA"/>
</dbReference>
<dbReference type="Gene3D" id="3.30.160.670">
    <property type="match status" value="1"/>
</dbReference>
<gene>
    <name evidence="2" type="ORF">LBU54_12080</name>
</gene>
<evidence type="ECO:0000313" key="3">
    <source>
        <dbReference type="Proteomes" id="UP001198901"/>
    </source>
</evidence>
<dbReference type="Pfam" id="PF13590">
    <property type="entry name" value="DUF4136"/>
    <property type="match status" value="1"/>
</dbReference>
<name>A0ABS7XWD2_9FLAO</name>
<feature type="domain" description="DUF4136" evidence="1">
    <location>
        <begin position="25"/>
        <end position="174"/>
    </location>
</feature>
<dbReference type="InterPro" id="IPR025411">
    <property type="entry name" value="DUF4136"/>
</dbReference>
<comment type="caution">
    <text evidence="2">The sequence shown here is derived from an EMBL/GenBank/DDBJ whole genome shotgun (WGS) entry which is preliminary data.</text>
</comment>
<proteinExistence type="predicted"/>
<keyword evidence="3" id="KW-1185">Reference proteome</keyword>
<organism evidence="2 3">
    <name type="scientific">Winogradskyella alexanderae</name>
    <dbReference type="NCBI Taxonomy" id="2877123"/>
    <lineage>
        <taxon>Bacteria</taxon>
        <taxon>Pseudomonadati</taxon>
        <taxon>Bacteroidota</taxon>
        <taxon>Flavobacteriia</taxon>
        <taxon>Flavobacteriales</taxon>
        <taxon>Flavobacteriaceae</taxon>
        <taxon>Winogradskyella</taxon>
    </lineage>
</organism>
<dbReference type="Proteomes" id="UP001198901">
    <property type="component" value="Unassembled WGS sequence"/>
</dbReference>
<dbReference type="PROSITE" id="PS51257">
    <property type="entry name" value="PROKAR_LIPOPROTEIN"/>
    <property type="match status" value="1"/>
</dbReference>
<dbReference type="RefSeq" id="WP_224530039.1">
    <property type="nucleotide sequence ID" value="NZ_JAIUJR010000008.1"/>
</dbReference>
<accession>A0ABS7XWD2</accession>
<sequence>MKTYLPAIYFFIGMLFFSCSSTKVISDFDDTANFKSYKTFAFSKEAKQIPVDDLVKTRILNSIISNLKNKGLSESDTPDIIVDLAVKTKNKKDYANTNVNISSVWGKRWRFRTGIGKSYSKEINYKEGTLIINLIDKAKNHLVWKGSGTDIVKTKNLNKDAINEGIGKILESYPSF</sequence>